<organism evidence="1 2">
    <name type="scientific">Bradyrhizobium diversitatis</name>
    <dbReference type="NCBI Taxonomy" id="2755406"/>
    <lineage>
        <taxon>Bacteria</taxon>
        <taxon>Pseudomonadati</taxon>
        <taxon>Pseudomonadota</taxon>
        <taxon>Alphaproteobacteria</taxon>
        <taxon>Hyphomicrobiales</taxon>
        <taxon>Nitrobacteraceae</taxon>
        <taxon>Bradyrhizobium</taxon>
    </lineage>
</organism>
<gene>
    <name evidence="1" type="ORF">H1B27_12225</name>
</gene>
<evidence type="ECO:0000313" key="2">
    <source>
        <dbReference type="Proteomes" id="UP001194539"/>
    </source>
</evidence>
<proteinExistence type="predicted"/>
<dbReference type="RefSeq" id="WP_197966228.1">
    <property type="nucleotide sequence ID" value="NZ_JACEGD010000011.1"/>
</dbReference>
<keyword evidence="2" id="KW-1185">Reference proteome</keyword>
<evidence type="ECO:0000313" key="1">
    <source>
        <dbReference type="EMBL" id="MBH5387036.1"/>
    </source>
</evidence>
<reference evidence="1 2" key="1">
    <citation type="submission" date="2020-07" db="EMBL/GenBank/DDBJ databases">
        <title>Bradyrhizobium diversity isolated from nodules of indigenous legumes of Western Australia.</title>
        <authorList>
            <person name="Klepa M.S."/>
        </authorList>
    </citation>
    <scope>NUCLEOTIDE SEQUENCE [LARGE SCALE GENOMIC DNA]</scope>
    <source>
        <strain evidence="1 2">CNPSo 4019</strain>
    </source>
</reference>
<comment type="caution">
    <text evidence="1">The sequence shown here is derived from an EMBL/GenBank/DDBJ whole genome shotgun (WGS) entry which is preliminary data.</text>
</comment>
<accession>A0ABS0P1A3</accession>
<protein>
    <submittedName>
        <fullName evidence="1">Uncharacterized protein</fullName>
    </submittedName>
</protein>
<sequence length="113" mass="12623">MSDLNFNASAGIDISTPFCPRTYFHGLREAGVRPSARSFNGKRFFGQSCDDPAANRNASPWYAWACRQDHDQKQVSAYVSAILDKHHCPKDHLLVLDLGINDDEMEPEIVAKA</sequence>
<dbReference type="EMBL" id="JACEGD010000011">
    <property type="protein sequence ID" value="MBH5387036.1"/>
    <property type="molecule type" value="Genomic_DNA"/>
</dbReference>
<name>A0ABS0P1A3_9BRAD</name>
<dbReference type="Proteomes" id="UP001194539">
    <property type="component" value="Unassembled WGS sequence"/>
</dbReference>